<accession>A0A6S7JDY7</accession>
<keyword evidence="2" id="KW-1185">Reference proteome</keyword>
<dbReference type="EMBL" id="CACRXK020014659">
    <property type="protein sequence ID" value="CAB4027200.1"/>
    <property type="molecule type" value="Genomic_DNA"/>
</dbReference>
<name>A0A6S7JDY7_PARCT</name>
<comment type="caution">
    <text evidence="1">The sequence shown here is derived from an EMBL/GenBank/DDBJ whole genome shotgun (WGS) entry which is preliminary data.</text>
</comment>
<dbReference type="PROSITE" id="PS50878">
    <property type="entry name" value="RT_POL"/>
    <property type="match status" value="1"/>
</dbReference>
<dbReference type="InterPro" id="IPR000477">
    <property type="entry name" value="RT_dom"/>
</dbReference>
<gene>
    <name evidence="1" type="ORF">PACLA_8A020652</name>
</gene>
<dbReference type="OrthoDB" id="5244787at2759"/>
<dbReference type="Pfam" id="PF00078">
    <property type="entry name" value="RVT_1"/>
    <property type="match status" value="1"/>
</dbReference>
<evidence type="ECO:0000313" key="2">
    <source>
        <dbReference type="Proteomes" id="UP001152795"/>
    </source>
</evidence>
<dbReference type="PANTHER" id="PTHR33332">
    <property type="entry name" value="REVERSE TRANSCRIPTASE DOMAIN-CONTAINING PROTEIN"/>
    <property type="match status" value="1"/>
</dbReference>
<reference evidence="1" key="1">
    <citation type="submission" date="2020-04" db="EMBL/GenBank/DDBJ databases">
        <authorList>
            <person name="Alioto T."/>
            <person name="Alioto T."/>
            <person name="Gomez Garrido J."/>
        </authorList>
    </citation>
    <scope>NUCLEOTIDE SEQUENCE</scope>
    <source>
        <strain evidence="1">A484AB</strain>
    </source>
</reference>
<sequence>MLAEVVTRNGETFIQNAVTDVERCNVNKLQLNADKCKEMVIDFKRQKQQFDAITINSKELELVSSAISSSLQFTWYGVMGQLLNWFKDYLNHRYQRVVIDGVASQYLPVTSDVPQGSFVGPLLFVIFINDLPDSIQEQTSSALYADDTKLYRSISSQSDCENLQCDISNLNTWSHNSNMKFNASKCKVLTVTRKKSPVLTHYHLDNAILQCVQQENDLGVIVNSKLSWDTHISSIVSKANRMLGLLKRTCPLITDTKVR</sequence>
<dbReference type="AlphaFoldDB" id="A0A6S7JDY7"/>
<dbReference type="Proteomes" id="UP001152795">
    <property type="component" value="Unassembled WGS sequence"/>
</dbReference>
<protein>
    <submittedName>
        <fullName evidence="1">Uncharacterized protein</fullName>
    </submittedName>
</protein>
<evidence type="ECO:0000313" key="1">
    <source>
        <dbReference type="EMBL" id="CAB4027200.1"/>
    </source>
</evidence>
<proteinExistence type="predicted"/>
<organism evidence="1 2">
    <name type="scientific">Paramuricea clavata</name>
    <name type="common">Red gorgonian</name>
    <name type="synonym">Violescent sea-whip</name>
    <dbReference type="NCBI Taxonomy" id="317549"/>
    <lineage>
        <taxon>Eukaryota</taxon>
        <taxon>Metazoa</taxon>
        <taxon>Cnidaria</taxon>
        <taxon>Anthozoa</taxon>
        <taxon>Octocorallia</taxon>
        <taxon>Malacalcyonacea</taxon>
        <taxon>Plexauridae</taxon>
        <taxon>Paramuricea</taxon>
    </lineage>
</organism>